<feature type="transmembrane region" description="Helical" evidence="11">
    <location>
        <begin position="735"/>
        <end position="757"/>
    </location>
</feature>
<feature type="domain" description="PLA2c" evidence="12">
    <location>
        <begin position="37"/>
        <end position="699"/>
    </location>
</feature>
<protein>
    <recommendedName>
        <fullName evidence="2 9">Lysophospholipase</fullName>
        <ecNumber evidence="2 9">3.1.1.5</ecNumber>
    </recommendedName>
</protein>
<keyword evidence="3 9" id="KW-0732">Signal</keyword>
<evidence type="ECO:0000256" key="7">
    <source>
        <dbReference type="ARBA" id="ARBA00023180"/>
    </source>
</evidence>
<evidence type="ECO:0000256" key="2">
    <source>
        <dbReference type="ARBA" id="ARBA00013274"/>
    </source>
</evidence>
<gene>
    <name evidence="13" type="ORF">CONPUDRAFT_101954</name>
</gene>
<evidence type="ECO:0000256" key="9">
    <source>
        <dbReference type="RuleBase" id="RU362103"/>
    </source>
</evidence>
<sequence>MTVSFSLWTLTLSVLSLHLQLHTAAAGGSYAPTTDAPCPDPSSQPLVRSFSSEQSTNPQEQAYIHALEANTLPDAWKNWLGDASEIGYTFSDFPAGSFPRIGIGVGGGGYRGALYGAGVLNALDGRNSSAKKSGTGGLLQVASYIAGSSGGSWVTASMLMNDWPTTSNLVYGGGGLNGWMLEQDLFDPSDGGGQNQQYYQAVMDSVKSKAATGLPTSIVDPWGRLLAYHFLNGTTSKNMYDDSAHGAGQLWSAIPQSPAFQQYAVPFPLIVSDSLHENQNVSGVLPLDNVVYEFSPYEFGSWDPNLAAMVYVAYVGTHLSDGSAANGKCTMGFDQASFIIGASANNFSGNLNNGGVDGFSSSDQQVLLSQLNDPSNSPNNAAANVPNPFQSVSSSTFSESGSNYLGLVDGGANGEHVPFGSLLVKSRFVDVVVALDAGADIVNDWPNGTSLLQTSNRVKNVLSTSHQQFPQIPSSSGDFINYGMNMRPTFFGCNPAHNPPESPLVIYLPNSPPVDGTQPYTNPSSSIFNYTDDLTSAFMNQAYANAVGGFMPNKTGADPDWGLCLRCAAIDRARYKAASSATPSPTSSSSSQTKGLLSATSSFSSSTSQATDTIPSTTQVLLPSSSTFVSSSLSESYLDQETSLLSSATTSISEDAQPTLSASADRFAGSRRAQATSTPQRSEICQKCFQQYCYNPNAPPPPSSVPGRQTVFEQPLPLGGIPQVEYWVKTHKAELAGIVLGVVAFIGGAIGGISILAEEAREETTVLPGG</sequence>
<dbReference type="EC" id="3.1.1.5" evidence="2 9"/>
<evidence type="ECO:0000313" key="13">
    <source>
        <dbReference type="EMBL" id="EIW83246.1"/>
    </source>
</evidence>
<keyword evidence="11" id="KW-1133">Transmembrane helix</keyword>
<dbReference type="SUPFAM" id="SSF52151">
    <property type="entry name" value="FabD/lysophospholipase-like"/>
    <property type="match status" value="1"/>
</dbReference>
<dbReference type="InterPro" id="IPR002642">
    <property type="entry name" value="LysoPLipase_cat_dom"/>
</dbReference>
<dbReference type="Gene3D" id="3.40.1090.10">
    <property type="entry name" value="Cytosolic phospholipase A2 catalytic domain"/>
    <property type="match status" value="1"/>
</dbReference>
<feature type="region of interest" description="Disordered" evidence="10">
    <location>
        <begin position="649"/>
        <end position="678"/>
    </location>
</feature>
<evidence type="ECO:0000256" key="3">
    <source>
        <dbReference type="ARBA" id="ARBA00022729"/>
    </source>
</evidence>
<evidence type="ECO:0000256" key="4">
    <source>
        <dbReference type="ARBA" id="ARBA00022801"/>
    </source>
</evidence>
<evidence type="ECO:0000256" key="8">
    <source>
        <dbReference type="PROSITE-ProRule" id="PRU00555"/>
    </source>
</evidence>
<feature type="region of interest" description="Disordered" evidence="10">
    <location>
        <begin position="30"/>
        <end position="52"/>
    </location>
</feature>
<name>A0A5M3MVU0_CONPW</name>
<keyword evidence="11" id="KW-0472">Membrane</keyword>
<evidence type="ECO:0000256" key="1">
    <source>
        <dbReference type="ARBA" id="ARBA00008780"/>
    </source>
</evidence>
<evidence type="ECO:0000256" key="11">
    <source>
        <dbReference type="SAM" id="Phobius"/>
    </source>
</evidence>
<feature type="compositionally biased region" description="Polar residues" evidence="10">
    <location>
        <begin position="41"/>
        <end position="52"/>
    </location>
</feature>
<reference evidence="14" key="1">
    <citation type="journal article" date="2012" name="Science">
        <title>The Paleozoic origin of enzymatic lignin decomposition reconstructed from 31 fungal genomes.</title>
        <authorList>
            <person name="Floudas D."/>
            <person name="Binder M."/>
            <person name="Riley R."/>
            <person name="Barry K."/>
            <person name="Blanchette R.A."/>
            <person name="Henrissat B."/>
            <person name="Martinez A.T."/>
            <person name="Otillar R."/>
            <person name="Spatafora J.W."/>
            <person name="Yadav J.S."/>
            <person name="Aerts A."/>
            <person name="Benoit I."/>
            <person name="Boyd A."/>
            <person name="Carlson A."/>
            <person name="Copeland A."/>
            <person name="Coutinho P.M."/>
            <person name="de Vries R.P."/>
            <person name="Ferreira P."/>
            <person name="Findley K."/>
            <person name="Foster B."/>
            <person name="Gaskell J."/>
            <person name="Glotzer D."/>
            <person name="Gorecki P."/>
            <person name="Heitman J."/>
            <person name="Hesse C."/>
            <person name="Hori C."/>
            <person name="Igarashi K."/>
            <person name="Jurgens J.A."/>
            <person name="Kallen N."/>
            <person name="Kersten P."/>
            <person name="Kohler A."/>
            <person name="Kuees U."/>
            <person name="Kumar T.K.A."/>
            <person name="Kuo A."/>
            <person name="LaButti K."/>
            <person name="Larrondo L.F."/>
            <person name="Lindquist E."/>
            <person name="Ling A."/>
            <person name="Lombard V."/>
            <person name="Lucas S."/>
            <person name="Lundell T."/>
            <person name="Martin R."/>
            <person name="McLaughlin D.J."/>
            <person name="Morgenstern I."/>
            <person name="Morin E."/>
            <person name="Murat C."/>
            <person name="Nagy L.G."/>
            <person name="Nolan M."/>
            <person name="Ohm R.A."/>
            <person name="Patyshakuliyeva A."/>
            <person name="Rokas A."/>
            <person name="Ruiz-Duenas F.J."/>
            <person name="Sabat G."/>
            <person name="Salamov A."/>
            <person name="Samejima M."/>
            <person name="Schmutz J."/>
            <person name="Slot J.C."/>
            <person name="St John F."/>
            <person name="Stenlid J."/>
            <person name="Sun H."/>
            <person name="Sun S."/>
            <person name="Syed K."/>
            <person name="Tsang A."/>
            <person name="Wiebenga A."/>
            <person name="Young D."/>
            <person name="Pisabarro A."/>
            <person name="Eastwood D.C."/>
            <person name="Martin F."/>
            <person name="Cullen D."/>
            <person name="Grigoriev I.V."/>
            <person name="Hibbett D.S."/>
        </authorList>
    </citation>
    <scope>NUCLEOTIDE SEQUENCE [LARGE SCALE GENOMIC DNA]</scope>
    <source>
        <strain evidence="14">RWD-64-598 SS2</strain>
    </source>
</reference>
<dbReference type="KEGG" id="cput:CONPUDRAFT_101954"/>
<dbReference type="GO" id="GO:0004622">
    <property type="term" value="F:phosphatidylcholine lysophospholipase activity"/>
    <property type="evidence" value="ECO:0007669"/>
    <property type="project" value="UniProtKB-EC"/>
</dbReference>
<organism evidence="13 14">
    <name type="scientific">Coniophora puteana (strain RWD-64-598)</name>
    <name type="common">Brown rot fungus</name>
    <dbReference type="NCBI Taxonomy" id="741705"/>
    <lineage>
        <taxon>Eukaryota</taxon>
        <taxon>Fungi</taxon>
        <taxon>Dikarya</taxon>
        <taxon>Basidiomycota</taxon>
        <taxon>Agaricomycotina</taxon>
        <taxon>Agaricomycetes</taxon>
        <taxon>Agaricomycetidae</taxon>
        <taxon>Boletales</taxon>
        <taxon>Coniophorineae</taxon>
        <taxon>Coniophoraceae</taxon>
        <taxon>Coniophora</taxon>
    </lineage>
</organism>
<keyword evidence="7" id="KW-0325">Glycoprotein</keyword>
<keyword evidence="14" id="KW-1185">Reference proteome</keyword>
<evidence type="ECO:0000256" key="6">
    <source>
        <dbReference type="ARBA" id="ARBA00023098"/>
    </source>
</evidence>
<dbReference type="RefSeq" id="XP_007767058.1">
    <property type="nucleotide sequence ID" value="XM_007768868.1"/>
</dbReference>
<accession>A0A5M3MVU0</accession>
<comment type="similarity">
    <text evidence="1 9">Belongs to the lysophospholipase family.</text>
</comment>
<keyword evidence="5 8" id="KW-0442">Lipid degradation</keyword>
<dbReference type="OrthoDB" id="4084751at2759"/>
<dbReference type="PANTHER" id="PTHR10728:SF33">
    <property type="entry name" value="LYSOPHOSPHOLIPASE 1-RELATED"/>
    <property type="match status" value="1"/>
</dbReference>
<dbReference type="PANTHER" id="PTHR10728">
    <property type="entry name" value="CYTOSOLIC PHOSPHOLIPASE A2"/>
    <property type="match status" value="1"/>
</dbReference>
<proteinExistence type="inferred from homology"/>
<dbReference type="EMBL" id="JH711576">
    <property type="protein sequence ID" value="EIW83246.1"/>
    <property type="molecule type" value="Genomic_DNA"/>
</dbReference>
<dbReference type="AlphaFoldDB" id="A0A5M3MVU0"/>
<dbReference type="GO" id="GO:0005829">
    <property type="term" value="C:cytosol"/>
    <property type="evidence" value="ECO:0007669"/>
    <property type="project" value="TreeGrafter"/>
</dbReference>
<dbReference type="Proteomes" id="UP000053558">
    <property type="component" value="Unassembled WGS sequence"/>
</dbReference>
<dbReference type="GO" id="GO:0004623">
    <property type="term" value="F:phospholipase A2 activity"/>
    <property type="evidence" value="ECO:0007669"/>
    <property type="project" value="TreeGrafter"/>
</dbReference>
<keyword evidence="11" id="KW-0812">Transmembrane</keyword>
<dbReference type="InterPro" id="IPR016035">
    <property type="entry name" value="Acyl_Trfase/lysoPLipase"/>
</dbReference>
<keyword evidence="4 8" id="KW-0378">Hydrolase</keyword>
<evidence type="ECO:0000256" key="10">
    <source>
        <dbReference type="SAM" id="MobiDB-lite"/>
    </source>
</evidence>
<keyword evidence="6 8" id="KW-0443">Lipid metabolism</keyword>
<dbReference type="GO" id="GO:0046475">
    <property type="term" value="P:glycerophospholipid catabolic process"/>
    <property type="evidence" value="ECO:0007669"/>
    <property type="project" value="TreeGrafter"/>
</dbReference>
<evidence type="ECO:0000259" key="12">
    <source>
        <dbReference type="PROSITE" id="PS51210"/>
    </source>
</evidence>
<dbReference type="GeneID" id="19198328"/>
<dbReference type="Pfam" id="PF01735">
    <property type="entry name" value="PLA2_B"/>
    <property type="match status" value="1"/>
</dbReference>
<dbReference type="OMA" id="QLWSHIP"/>
<comment type="caution">
    <text evidence="13">The sequence shown here is derived from an EMBL/GenBank/DDBJ whole genome shotgun (WGS) entry which is preliminary data.</text>
</comment>
<evidence type="ECO:0000313" key="14">
    <source>
        <dbReference type="Proteomes" id="UP000053558"/>
    </source>
</evidence>
<dbReference type="PROSITE" id="PS51210">
    <property type="entry name" value="PLA2C"/>
    <property type="match status" value="1"/>
</dbReference>
<feature type="chain" id="PRO_5024505145" description="Lysophospholipase" evidence="9">
    <location>
        <begin position="27"/>
        <end position="770"/>
    </location>
</feature>
<evidence type="ECO:0000256" key="5">
    <source>
        <dbReference type="ARBA" id="ARBA00022963"/>
    </source>
</evidence>
<comment type="catalytic activity">
    <reaction evidence="9">
        <text>a 1-acyl-sn-glycero-3-phosphocholine + H2O = sn-glycerol 3-phosphocholine + a fatty acid + H(+)</text>
        <dbReference type="Rhea" id="RHEA:15177"/>
        <dbReference type="ChEBI" id="CHEBI:15377"/>
        <dbReference type="ChEBI" id="CHEBI:15378"/>
        <dbReference type="ChEBI" id="CHEBI:16870"/>
        <dbReference type="ChEBI" id="CHEBI:28868"/>
        <dbReference type="ChEBI" id="CHEBI:58168"/>
        <dbReference type="EC" id="3.1.1.5"/>
    </reaction>
</comment>
<dbReference type="SMART" id="SM00022">
    <property type="entry name" value="PLAc"/>
    <property type="match status" value="1"/>
</dbReference>
<feature type="signal peptide" evidence="9">
    <location>
        <begin position="1"/>
        <end position="26"/>
    </location>
</feature>